<accession>I1DYW0</accession>
<name>I1DYW0_9GAMM</name>
<dbReference type="AlphaFoldDB" id="I1DYW0"/>
<dbReference type="RefSeq" id="WP_008221658.1">
    <property type="nucleotide sequence ID" value="NZ_BAFK01000011.1"/>
</dbReference>
<reference evidence="1 2" key="1">
    <citation type="journal article" date="2012" name="J. Bacteriol.">
        <title>Genome Sequence of the Protease-Producing Bacterium Rheinheimera nanhaiensis E407-8T, Isolated from Deep-Sea Sediment of the South China Sea.</title>
        <authorList>
            <person name="Zhang X.-Y."/>
            <person name="Zhang Y.-J."/>
            <person name="Qin Q.-L."/>
            <person name="Xie B.-B."/>
            <person name="Chen X.-L."/>
            <person name="Zhou B.-C."/>
            <person name="Zhang Y.-Z."/>
        </authorList>
    </citation>
    <scope>NUCLEOTIDE SEQUENCE [LARGE SCALE GENOMIC DNA]</scope>
    <source>
        <strain evidence="1 2">E407-8</strain>
    </source>
</reference>
<dbReference type="InterPro" id="IPR021363">
    <property type="entry name" value="DUF2835"/>
</dbReference>
<protein>
    <recommendedName>
        <fullName evidence="3">DUF2835 domain-containing protein</fullName>
    </recommendedName>
</protein>
<evidence type="ECO:0000313" key="2">
    <source>
        <dbReference type="Proteomes" id="UP000004374"/>
    </source>
</evidence>
<evidence type="ECO:0000313" key="1">
    <source>
        <dbReference type="EMBL" id="GAB59238.1"/>
    </source>
</evidence>
<dbReference type="EMBL" id="BAFK01000011">
    <property type="protein sequence ID" value="GAB59238.1"/>
    <property type="molecule type" value="Genomic_DNA"/>
</dbReference>
<organism evidence="1 2">
    <name type="scientific">Rheinheimera nanhaiensis E407-8</name>
    <dbReference type="NCBI Taxonomy" id="562729"/>
    <lineage>
        <taxon>Bacteria</taxon>
        <taxon>Pseudomonadati</taxon>
        <taxon>Pseudomonadota</taxon>
        <taxon>Gammaproteobacteria</taxon>
        <taxon>Chromatiales</taxon>
        <taxon>Chromatiaceae</taxon>
        <taxon>Rheinheimera</taxon>
    </lineage>
</organism>
<dbReference type="STRING" id="562729.RNAN_2230"/>
<gene>
    <name evidence="1" type="ORF">RNAN_2230</name>
</gene>
<dbReference type="Proteomes" id="UP000004374">
    <property type="component" value="Unassembled WGS sequence"/>
</dbReference>
<dbReference type="Pfam" id="PF11197">
    <property type="entry name" value="DUF2835"/>
    <property type="match status" value="1"/>
</dbReference>
<evidence type="ECO:0008006" key="3">
    <source>
        <dbReference type="Google" id="ProtNLM"/>
    </source>
</evidence>
<comment type="caution">
    <text evidence="1">The sequence shown here is derived from an EMBL/GenBank/DDBJ whole genome shotgun (WGS) entry which is preliminary data.</text>
</comment>
<dbReference type="OrthoDB" id="5600793at2"/>
<proteinExistence type="predicted"/>
<keyword evidence="2" id="KW-1185">Reference proteome</keyword>
<sequence length="73" mass="8784">MRQYFFNASLSYEQCEAYYKGFIKYVVVTADNGERIQLQFRHFRRYIDILGFRGRFRLTVTEQGAFVALEKIN</sequence>